<evidence type="ECO:0000256" key="3">
    <source>
        <dbReference type="ARBA" id="ARBA00022448"/>
    </source>
</evidence>
<proteinExistence type="inferred from homology"/>
<dbReference type="PANTHER" id="PTHR12363:SF33">
    <property type="entry name" value="IMPORTIN-13"/>
    <property type="match status" value="1"/>
</dbReference>
<dbReference type="GO" id="GO:0006606">
    <property type="term" value="P:protein import into nucleus"/>
    <property type="evidence" value="ECO:0007669"/>
    <property type="project" value="TreeGrafter"/>
</dbReference>
<evidence type="ECO:0000256" key="4">
    <source>
        <dbReference type="ARBA" id="ARBA00023242"/>
    </source>
</evidence>
<sequence>MTSFLPSLAPADVQRAAQLIQQSYDPASAHRLSPDDHRRLQSELFELQRRWEAWGLVVPFLFEYADPNVQFFGAHTAQVKISRDWESFPVDHSEELTVFLLGITGRSIALHLSKVILRKLFVALSALALRLVPQDPPRWPGWIIATATALSGAGASTENILDFFEIAVEEVNGADLLSGEKMLQSLRDAVPLVTQAIASSIALPMDPARLGQLQSALKCFEAWIPNLPSSDITPILPSLFALLDPASPPFQPVVSAVLAVLSSTAFEDGAGAVTLTVPLLQWCAQAGPPIVSTAHRDGPDETASTLCRLLAGLGDHSTAYLAENLHAPLVQAFLRLMLSFTALPGSYGVDEEESERMLGFWYLFQESLWTVEFPPESDAAREKEMWALAKAVYAELVAVLRTKVCWPTPPSGWAKDQVERFQVYRRDVGDTLINAYYVLRDDMLAYYLGDLTERLPKRAEVGGLEELEATLHCIMSIQEAVPLEANQHLLRLFSPDVLGQLPVSGGHRIRRTVLSLIGSYASWFTTLPVESREPLLTVLSYVAPALSEVSLCLPAANALRDLCDANRAALAPHITAFGELHAGLSSVQDTEKAKVLQSISSVIQALPPDEEIPPIEVIVQPVVAKLFQALQSSSQIPEEARVLAIQQLQILSGVAKGLTRTSDPTGFENSPAAEELERMQRARDDIRVVRLREEMLRAIQGAVELWSTDAEVSEVSTCSSQSRRSRSDATLISLPPGPLLELVCRAAQRQLTAVWLALANMLIIQLDPPASFTVSLRAVPSNEVLTVVRDVVGVLLQVTLDTLGVEGGMEANPDIVQDFFNFVEKVSYHFVTVFYHLPRLSFDALVQCAISALSLQERYSLVAASTFLTALIKDTQASDDFAEAKKLLLDTHGHAIMRSLLVGFAGVAPKSAVPNLVELFSALVVKTPLESKRWILEILYGSDFSQSRAGPDAKDALVKATRDAVRQFTIVARGQEGSNFGYAW</sequence>
<comment type="similarity">
    <text evidence="2">Belongs to the importin beta family.</text>
</comment>
<name>A0AAD4Q6L5_9AGAM</name>
<dbReference type="Pfam" id="PF18773">
    <property type="entry name" value="Importin_rep"/>
    <property type="match status" value="1"/>
</dbReference>
<evidence type="ECO:0000256" key="1">
    <source>
        <dbReference type="ARBA" id="ARBA00004123"/>
    </source>
</evidence>
<accession>A0AAD4Q6L5</accession>
<dbReference type="InterPro" id="IPR011989">
    <property type="entry name" value="ARM-like"/>
</dbReference>
<comment type="caution">
    <text evidence="5">The sequence shown here is derived from an EMBL/GenBank/DDBJ whole genome shotgun (WGS) entry which is preliminary data.</text>
</comment>
<dbReference type="EMBL" id="JAKELL010000042">
    <property type="protein sequence ID" value="KAH8988411.1"/>
    <property type="molecule type" value="Genomic_DNA"/>
</dbReference>
<dbReference type="PANTHER" id="PTHR12363">
    <property type="entry name" value="TRANSPORTIN 3 AND IMPORTIN 13"/>
    <property type="match status" value="1"/>
</dbReference>
<protein>
    <submittedName>
        <fullName evidence="5">ARM repeat-containing protein</fullName>
    </submittedName>
</protein>
<comment type="subcellular location">
    <subcellularLocation>
        <location evidence="1">Nucleus</location>
    </subcellularLocation>
</comment>
<dbReference type="GO" id="GO:0005737">
    <property type="term" value="C:cytoplasm"/>
    <property type="evidence" value="ECO:0007669"/>
    <property type="project" value="TreeGrafter"/>
</dbReference>
<dbReference type="InterPro" id="IPR016024">
    <property type="entry name" value="ARM-type_fold"/>
</dbReference>
<evidence type="ECO:0000313" key="6">
    <source>
        <dbReference type="Proteomes" id="UP001201163"/>
    </source>
</evidence>
<dbReference type="InterPro" id="IPR040709">
    <property type="entry name" value="Importin_rep_1"/>
</dbReference>
<evidence type="ECO:0000313" key="5">
    <source>
        <dbReference type="EMBL" id="KAH8988411.1"/>
    </source>
</evidence>
<dbReference type="InterPro" id="IPR040520">
    <property type="entry name" value="Importin_rep_3"/>
</dbReference>
<dbReference type="Pfam" id="PF18806">
    <property type="entry name" value="Importin_rep_3"/>
    <property type="match status" value="1"/>
</dbReference>
<gene>
    <name evidence="5" type="ORF">EDB92DRAFT_1935862</name>
</gene>
<keyword evidence="4" id="KW-0539">Nucleus</keyword>
<keyword evidence="6" id="KW-1185">Reference proteome</keyword>
<reference evidence="5" key="1">
    <citation type="submission" date="2022-01" db="EMBL/GenBank/DDBJ databases">
        <title>Comparative genomics reveals a dynamic genome evolution in the ectomycorrhizal milk-cap (Lactarius) mushrooms.</title>
        <authorList>
            <consortium name="DOE Joint Genome Institute"/>
            <person name="Lebreton A."/>
            <person name="Tang N."/>
            <person name="Kuo A."/>
            <person name="LaButti K."/>
            <person name="Drula E."/>
            <person name="Barry K."/>
            <person name="Clum A."/>
            <person name="Lipzen A."/>
            <person name="Mousain D."/>
            <person name="Ng V."/>
            <person name="Wang R."/>
            <person name="Wang X."/>
            <person name="Dai Y."/>
            <person name="Henrissat B."/>
            <person name="Grigoriev I.V."/>
            <person name="Guerin-Laguette A."/>
            <person name="Yu F."/>
            <person name="Martin F.M."/>
        </authorList>
    </citation>
    <scope>NUCLEOTIDE SEQUENCE</scope>
    <source>
        <strain evidence="5">QP</strain>
    </source>
</reference>
<organism evidence="5 6">
    <name type="scientific">Lactarius akahatsu</name>
    <dbReference type="NCBI Taxonomy" id="416441"/>
    <lineage>
        <taxon>Eukaryota</taxon>
        <taxon>Fungi</taxon>
        <taxon>Dikarya</taxon>
        <taxon>Basidiomycota</taxon>
        <taxon>Agaricomycotina</taxon>
        <taxon>Agaricomycetes</taxon>
        <taxon>Russulales</taxon>
        <taxon>Russulaceae</taxon>
        <taxon>Lactarius</taxon>
    </lineage>
</organism>
<dbReference type="SUPFAM" id="SSF48371">
    <property type="entry name" value="ARM repeat"/>
    <property type="match status" value="1"/>
</dbReference>
<dbReference type="GO" id="GO:0005634">
    <property type="term" value="C:nucleus"/>
    <property type="evidence" value="ECO:0007669"/>
    <property type="project" value="UniProtKB-SubCell"/>
</dbReference>
<dbReference type="AlphaFoldDB" id="A0AAD4Q6L5"/>
<dbReference type="Gene3D" id="1.25.10.10">
    <property type="entry name" value="Leucine-rich Repeat Variant"/>
    <property type="match status" value="1"/>
</dbReference>
<evidence type="ECO:0000256" key="2">
    <source>
        <dbReference type="ARBA" id="ARBA00007991"/>
    </source>
</evidence>
<keyword evidence="3" id="KW-0813">Transport</keyword>
<dbReference type="Proteomes" id="UP001201163">
    <property type="component" value="Unassembled WGS sequence"/>
</dbReference>
<dbReference type="InterPro" id="IPR051345">
    <property type="entry name" value="Importin_beta-like_NTR"/>
</dbReference>